<keyword evidence="3" id="KW-1185">Reference proteome</keyword>
<reference evidence="2" key="1">
    <citation type="submission" date="2020-03" db="EMBL/GenBank/DDBJ databases">
        <authorList>
            <person name="Weist P."/>
        </authorList>
    </citation>
    <scope>NUCLEOTIDE SEQUENCE</scope>
</reference>
<accession>A0A9N7TSU5</accession>
<feature type="coiled-coil region" evidence="1">
    <location>
        <begin position="137"/>
        <end position="206"/>
    </location>
</feature>
<proteinExistence type="predicted"/>
<dbReference type="AlphaFoldDB" id="A0A9N7TSU5"/>
<evidence type="ECO:0000256" key="1">
    <source>
        <dbReference type="SAM" id="Coils"/>
    </source>
</evidence>
<feature type="coiled-coil region" evidence="1">
    <location>
        <begin position="9"/>
        <end position="61"/>
    </location>
</feature>
<evidence type="ECO:0000313" key="3">
    <source>
        <dbReference type="Proteomes" id="UP001153269"/>
    </source>
</evidence>
<gene>
    <name evidence="2" type="ORF">PLEPLA_LOCUS5607</name>
</gene>
<sequence length="484" mass="55506">MGIQTQNAFTDMKNQAKRLEHVVLNLKKELVQLEQGKKRVVENLKDELSQKDKVIENEKQRRKTDKKDAVFDKMEQDKIITEQGDRITDWEKESLNLLLISTSKKCSVLSNKVEEIDVVKEGMRAVGCEMVAVQETNFLLKSRVNAMKRKIKRLEEERQTEKQKFKEMQENLTETKQQNVSLTENKRLLISKLKMSEKELNKKQEETRILGTRMMRLNADVESCARVIHDPKKVKIGVQKMKEQCPSYDEVRVGEETKEDYSASHLLLNKKLHLSETRHESSTKEVKRLQHQLMEAQEHVHMLRVHFIGLLKEKKLESGPNAADECIGCQSSREAEAVPLLGGQSDKQESAVVHRRSAVIHQVHDRLRINHQMVVDEPVLYGTVLDPPRWAQGTLSRLMQAAGVSTLGQMVELAGPELEDPTGLANKLGIRSERTMKRPARPVSLEGTTGKTLYRLLPRPHSLHFHCYADDVQLYISTIPLKLV</sequence>
<dbReference type="EMBL" id="CADEAL010000284">
    <property type="protein sequence ID" value="CAB1417788.1"/>
    <property type="molecule type" value="Genomic_DNA"/>
</dbReference>
<comment type="caution">
    <text evidence="2">The sequence shown here is derived from an EMBL/GenBank/DDBJ whole genome shotgun (WGS) entry which is preliminary data.</text>
</comment>
<dbReference type="Proteomes" id="UP001153269">
    <property type="component" value="Unassembled WGS sequence"/>
</dbReference>
<evidence type="ECO:0000313" key="2">
    <source>
        <dbReference type="EMBL" id="CAB1417788.1"/>
    </source>
</evidence>
<organism evidence="2 3">
    <name type="scientific">Pleuronectes platessa</name>
    <name type="common">European plaice</name>
    <dbReference type="NCBI Taxonomy" id="8262"/>
    <lineage>
        <taxon>Eukaryota</taxon>
        <taxon>Metazoa</taxon>
        <taxon>Chordata</taxon>
        <taxon>Craniata</taxon>
        <taxon>Vertebrata</taxon>
        <taxon>Euteleostomi</taxon>
        <taxon>Actinopterygii</taxon>
        <taxon>Neopterygii</taxon>
        <taxon>Teleostei</taxon>
        <taxon>Neoteleostei</taxon>
        <taxon>Acanthomorphata</taxon>
        <taxon>Carangaria</taxon>
        <taxon>Pleuronectiformes</taxon>
        <taxon>Pleuronectoidei</taxon>
        <taxon>Pleuronectidae</taxon>
        <taxon>Pleuronectes</taxon>
    </lineage>
</organism>
<name>A0A9N7TSU5_PLEPL</name>
<keyword evidence="1" id="KW-0175">Coiled coil</keyword>
<protein>
    <submittedName>
        <fullName evidence="2">Uncharacterized protein</fullName>
    </submittedName>
</protein>